<dbReference type="eggNOG" id="KOG4641">
    <property type="taxonomic scope" value="Eukaryota"/>
</dbReference>
<evidence type="ECO:0000313" key="8">
    <source>
        <dbReference type="EMBL" id="KDR21050.1"/>
    </source>
</evidence>
<name>A0A067RBC6_ZOONE</name>
<feature type="transmembrane region" description="Helical" evidence="6">
    <location>
        <begin position="14"/>
        <end position="37"/>
    </location>
</feature>
<dbReference type="FunFam" id="3.80.10.10:FF:000418">
    <property type="entry name" value="protein toll"/>
    <property type="match status" value="1"/>
</dbReference>
<dbReference type="SMART" id="SM00013">
    <property type="entry name" value="LRRNT"/>
    <property type="match status" value="1"/>
</dbReference>
<dbReference type="OrthoDB" id="2015831at2759"/>
<dbReference type="GO" id="GO:0007165">
    <property type="term" value="P:signal transduction"/>
    <property type="evidence" value="ECO:0007669"/>
    <property type="project" value="InterPro"/>
</dbReference>
<feature type="compositionally biased region" description="Polar residues" evidence="5">
    <location>
        <begin position="1315"/>
        <end position="1325"/>
    </location>
</feature>
<dbReference type="InterPro" id="IPR000372">
    <property type="entry name" value="LRRNT"/>
</dbReference>
<feature type="transmembrane region" description="Helical" evidence="6">
    <location>
        <begin position="1014"/>
        <end position="1038"/>
    </location>
</feature>
<dbReference type="SUPFAM" id="SSF52200">
    <property type="entry name" value="Toll/Interleukin receptor TIR domain"/>
    <property type="match status" value="1"/>
</dbReference>
<dbReference type="Pfam" id="PF13855">
    <property type="entry name" value="LRR_8"/>
    <property type="match status" value="6"/>
</dbReference>
<keyword evidence="6" id="KW-1133">Transmembrane helix</keyword>
<dbReference type="InterPro" id="IPR001611">
    <property type="entry name" value="Leu-rich_rpt"/>
</dbReference>
<dbReference type="SMART" id="SM00255">
    <property type="entry name" value="TIR"/>
    <property type="match status" value="1"/>
</dbReference>
<evidence type="ECO:0000256" key="2">
    <source>
        <dbReference type="ARBA" id="ARBA00022614"/>
    </source>
</evidence>
<dbReference type="InterPro" id="IPR000157">
    <property type="entry name" value="TIR_dom"/>
</dbReference>
<dbReference type="PANTHER" id="PTHR24366:SF170">
    <property type="entry name" value="RE50361P"/>
    <property type="match status" value="1"/>
</dbReference>
<dbReference type="InParanoid" id="A0A067RBC6"/>
<comment type="similarity">
    <text evidence="1">Belongs to the Toll-like receptor family.</text>
</comment>
<feature type="region of interest" description="Disordered" evidence="5">
    <location>
        <begin position="1286"/>
        <end position="1336"/>
    </location>
</feature>
<dbReference type="InterPro" id="IPR032675">
    <property type="entry name" value="LRR_dom_sf"/>
</dbReference>
<feature type="compositionally biased region" description="Basic and acidic residues" evidence="5">
    <location>
        <begin position="1304"/>
        <end position="1313"/>
    </location>
</feature>
<feature type="region of interest" description="Disordered" evidence="5">
    <location>
        <begin position="1381"/>
        <end position="1416"/>
    </location>
</feature>
<dbReference type="SMART" id="SM00369">
    <property type="entry name" value="LRR_TYP"/>
    <property type="match status" value="19"/>
</dbReference>
<dbReference type="FunFam" id="3.80.10.10:FF:001164">
    <property type="entry name" value="GH01279p"/>
    <property type="match status" value="1"/>
</dbReference>
<dbReference type="SMART" id="SM00365">
    <property type="entry name" value="LRR_SD22"/>
    <property type="match status" value="8"/>
</dbReference>
<dbReference type="InterPro" id="IPR035897">
    <property type="entry name" value="Toll_tir_struct_dom_sf"/>
</dbReference>
<dbReference type="Gene3D" id="3.40.50.10140">
    <property type="entry name" value="Toll/interleukin-1 receptor homology (TIR) domain"/>
    <property type="match status" value="1"/>
</dbReference>
<keyword evidence="9" id="KW-1185">Reference proteome</keyword>
<dbReference type="Proteomes" id="UP000027135">
    <property type="component" value="Unassembled WGS sequence"/>
</dbReference>
<sequence length="1416" mass="160696">MACCRCRVQTAERVSLTGFLTLVTVFLLLSPIATLGFSKYETPDQCAGSANNEMSSGRMSVLCKVRTLDGEGNNLSALQVEGTARLRVQCSQVLLFESSLPPRVFQRLGQLEELIIEDCKILQLPPDAFSGLRDLKRLTINTHNEEWGSSKSLEVAPSSLHGLKELQMLNLSDNNIRSLSEDAFCHLGNLQTLNLTRNRIRDADMLGFVPRRNMGLYETSSSVPRLECGGGLDVRTLDVSWNQLQILPADSGITSLRQLQHLYLEHNELAEVHGDALSGLTSLRILNMSNNKLESLPGGLFASSKELREIYLQNNCLYEMARGLFRRLEQLLVLDLSHNQLSSSHIDNGTFVGLIRLIVLNLSHNDITRIGVRTFKDLFFLQILDLKNNSIGYIEDNAFLPLYNLHTLNLADNRLRHISALLYNGLFVLSKLTLSNNLIVNIDTQAFKNCSDLKELDLSSNALTKVPEALKELSFLKTLDLGENQISDFHNGSFKNLQQLNGLRLISNSIGNLTRGMFWDLTSLQVLNLAKNKVQDIERGTFQNNAQLEAIRLDANFLSDINGVFNTLSSLLWLNLSDNHLVWFDFAFVPVNLNWLDIHANYIERLDNYFKIQTGLHIKTLDASHNRITEISTMSIPNSIQLLFINNNMISLVHTNTFLDKHDLVRVDIYANELVKLSMNALRLSPVPENKTLPEFYIGGNPFQCDCSMDWLQMVNDMTQLRQHPRIMDLDNIICEMTYSRGLPTLSAIDAKPSQFLCTYETHCFALCHCCDFDACDCEMMCPSNCTCYHDQTWTTNVVDCSGLGTSQIPHRIPMDATELYLDGNNFGELQNHVFIGRKNMRILYVNASRVETIQNRTFNGLNSLQILHLEDNRIHELKGFEFEHLSHLKELYLQNNIIAFIGNVTLLPLRSLEILRLDGNRLKTFPVWQLTLNSYLVEITLGKNNWSCRCKFLQELKIWVADNARKVIDSEDITCLNNETKPPERRAVDLNNTACVDYYSGGSVIERFIVSDYLPMVIVTLSAFVLVLLLTVLVFVFREPVRVWVYSRYGIRLFHFKAGSAKHYGEDREKLYDGYVCYSPKDEEFVLQSIVAELEQGNPSFQLCLHYRDLVHHAYMQLSTSPVVMEAAEASRRVILVLSRNFLQTEWSRLEFRSALHEALKGRVFKLVIVEEGTSLPEAELDPDLRPYLKTGARIRWGEKRFWEKLRYAMPNGASQRKSSMYRQNINNYTLDSGVGNGTHHHAYLEKTKHPHSASPTLQMHINNHPLFQAAAATNNEAPHIVVPPSYSSTATLPRTPLKHRSNHQEVGHENEETNYSSATTATPSPRPAHRHDKRPHNDFILGAVVGHDSESSSSPRPISEHIYSSIDSDYSTLERKASGMPRGMYQQQQQRRQPWRTAGAGPVRDKSGVKSYLV</sequence>
<keyword evidence="6" id="KW-0812">Transmembrane</keyword>
<keyword evidence="3" id="KW-0732">Signal</keyword>
<evidence type="ECO:0000259" key="7">
    <source>
        <dbReference type="PROSITE" id="PS50104"/>
    </source>
</evidence>
<dbReference type="PANTHER" id="PTHR24366">
    <property type="entry name" value="IG(IMMUNOGLOBULIN) AND LRR(LEUCINE RICH REPEAT) DOMAINS"/>
    <property type="match status" value="1"/>
</dbReference>
<reference evidence="8 9" key="1">
    <citation type="journal article" date="2014" name="Nat. Commun.">
        <title>Molecular traces of alternative social organization in a termite genome.</title>
        <authorList>
            <person name="Terrapon N."/>
            <person name="Li C."/>
            <person name="Robertson H.M."/>
            <person name="Ji L."/>
            <person name="Meng X."/>
            <person name="Booth W."/>
            <person name="Chen Z."/>
            <person name="Childers C.P."/>
            <person name="Glastad K.M."/>
            <person name="Gokhale K."/>
            <person name="Gowin J."/>
            <person name="Gronenberg W."/>
            <person name="Hermansen R.A."/>
            <person name="Hu H."/>
            <person name="Hunt B.G."/>
            <person name="Huylmans A.K."/>
            <person name="Khalil S.M."/>
            <person name="Mitchell R.D."/>
            <person name="Munoz-Torres M.C."/>
            <person name="Mustard J.A."/>
            <person name="Pan H."/>
            <person name="Reese J.T."/>
            <person name="Scharf M.E."/>
            <person name="Sun F."/>
            <person name="Vogel H."/>
            <person name="Xiao J."/>
            <person name="Yang W."/>
            <person name="Yang Z."/>
            <person name="Yang Z."/>
            <person name="Zhou J."/>
            <person name="Zhu J."/>
            <person name="Brent C.S."/>
            <person name="Elsik C.G."/>
            <person name="Goodisman M.A."/>
            <person name="Liberles D.A."/>
            <person name="Roe R.M."/>
            <person name="Vargo E.L."/>
            <person name="Vilcinskas A."/>
            <person name="Wang J."/>
            <person name="Bornberg-Bauer E."/>
            <person name="Korb J."/>
            <person name="Zhang G."/>
            <person name="Liebig J."/>
        </authorList>
    </citation>
    <scope>NUCLEOTIDE SEQUENCE [LARGE SCALE GENOMIC DNA]</scope>
    <source>
        <tissue evidence="8">Whole organism</tissue>
    </source>
</reference>
<dbReference type="SUPFAM" id="SSF52058">
    <property type="entry name" value="L domain-like"/>
    <property type="match status" value="2"/>
</dbReference>
<organism evidence="8 9">
    <name type="scientific">Zootermopsis nevadensis</name>
    <name type="common">Dampwood termite</name>
    <dbReference type="NCBI Taxonomy" id="136037"/>
    <lineage>
        <taxon>Eukaryota</taxon>
        <taxon>Metazoa</taxon>
        <taxon>Ecdysozoa</taxon>
        <taxon>Arthropoda</taxon>
        <taxon>Hexapoda</taxon>
        <taxon>Insecta</taxon>
        <taxon>Pterygota</taxon>
        <taxon>Neoptera</taxon>
        <taxon>Polyneoptera</taxon>
        <taxon>Dictyoptera</taxon>
        <taxon>Blattodea</taxon>
        <taxon>Blattoidea</taxon>
        <taxon>Termitoidae</taxon>
        <taxon>Termopsidae</taxon>
        <taxon>Zootermopsis</taxon>
    </lineage>
</organism>
<gene>
    <name evidence="8" type="ORF">L798_03727</name>
</gene>
<dbReference type="SMART" id="SM00364">
    <property type="entry name" value="LRR_BAC"/>
    <property type="match status" value="7"/>
</dbReference>
<dbReference type="InterPro" id="IPR003591">
    <property type="entry name" value="Leu-rich_rpt_typical-subtyp"/>
</dbReference>
<dbReference type="FunCoup" id="A0A067RBC6">
    <property type="interactions" value="22"/>
</dbReference>
<dbReference type="PROSITE" id="PS50104">
    <property type="entry name" value="TIR"/>
    <property type="match status" value="1"/>
</dbReference>
<dbReference type="PROSITE" id="PS51450">
    <property type="entry name" value="LRR"/>
    <property type="match status" value="10"/>
</dbReference>
<dbReference type="Pfam" id="PF01582">
    <property type="entry name" value="TIR"/>
    <property type="match status" value="1"/>
</dbReference>
<keyword evidence="6" id="KW-0472">Membrane</keyword>
<dbReference type="SUPFAM" id="SSF52047">
    <property type="entry name" value="RNI-like"/>
    <property type="match status" value="1"/>
</dbReference>
<dbReference type="FunFam" id="3.40.50.10140:FF:000021">
    <property type="entry name" value="Toll receptor 13"/>
    <property type="match status" value="1"/>
</dbReference>
<evidence type="ECO:0000256" key="5">
    <source>
        <dbReference type="SAM" id="MobiDB-lite"/>
    </source>
</evidence>
<dbReference type="EMBL" id="KK852574">
    <property type="protein sequence ID" value="KDR21050.1"/>
    <property type="molecule type" value="Genomic_DNA"/>
</dbReference>
<evidence type="ECO:0000256" key="1">
    <source>
        <dbReference type="ARBA" id="ARBA00009634"/>
    </source>
</evidence>
<proteinExistence type="inferred from homology"/>
<evidence type="ECO:0000256" key="3">
    <source>
        <dbReference type="ARBA" id="ARBA00022729"/>
    </source>
</evidence>
<keyword evidence="2" id="KW-0433">Leucine-rich repeat</keyword>
<evidence type="ECO:0000256" key="4">
    <source>
        <dbReference type="ARBA" id="ARBA00022737"/>
    </source>
</evidence>
<accession>A0A067RBC6</accession>
<dbReference type="STRING" id="136037.A0A067RBC6"/>
<feature type="domain" description="TIR" evidence="7">
    <location>
        <begin position="1071"/>
        <end position="1211"/>
    </location>
</feature>
<evidence type="ECO:0000256" key="6">
    <source>
        <dbReference type="SAM" id="Phobius"/>
    </source>
</evidence>
<dbReference type="OMA" id="WSCRCKF"/>
<keyword evidence="4" id="KW-0677">Repeat</keyword>
<protein>
    <submittedName>
        <fullName evidence="8">Protein toll</fullName>
    </submittedName>
</protein>
<evidence type="ECO:0000313" key="9">
    <source>
        <dbReference type="Proteomes" id="UP000027135"/>
    </source>
</evidence>
<dbReference type="Gene3D" id="3.80.10.10">
    <property type="entry name" value="Ribonuclease Inhibitor"/>
    <property type="match status" value="6"/>
</dbReference>